<dbReference type="EMBL" id="DF157097">
    <property type="protein sequence ID" value="GAB65301.1"/>
    <property type="molecule type" value="Genomic_DNA"/>
</dbReference>
<keyword evidence="3" id="KW-1185">Reference proteome</keyword>
<evidence type="ECO:0000256" key="1">
    <source>
        <dbReference type="SAM" id="MobiDB-lite"/>
    </source>
</evidence>
<dbReference type="VEuPathDB" id="PlasmoDB:PCYB_053190"/>
<sequence length="119" mass="13434">DELNGDPPEKHEPVRESPKSEPASPLQKRSDGETSEAIIEMQEDKERLGSVMWNETDKLDDADKEVQREDDTTGGSEKRDDAQSSPRETGEENSELYEMDQINSDEARPCGEEEKTHEA</sequence>
<feature type="region of interest" description="Disordered" evidence="1">
    <location>
        <begin position="1"/>
        <end position="119"/>
    </location>
</feature>
<organism evidence="2 3">
    <name type="scientific">Plasmodium cynomolgi (strain B)</name>
    <dbReference type="NCBI Taxonomy" id="1120755"/>
    <lineage>
        <taxon>Eukaryota</taxon>
        <taxon>Sar</taxon>
        <taxon>Alveolata</taxon>
        <taxon>Apicomplexa</taxon>
        <taxon>Aconoidasida</taxon>
        <taxon>Haemosporida</taxon>
        <taxon>Plasmodiidae</taxon>
        <taxon>Plasmodium</taxon>
        <taxon>Plasmodium (Plasmodium)</taxon>
    </lineage>
</organism>
<name>K6UCR3_PLACD</name>
<feature type="compositionally biased region" description="Basic and acidic residues" evidence="1">
    <location>
        <begin position="105"/>
        <end position="119"/>
    </location>
</feature>
<evidence type="ECO:0000313" key="3">
    <source>
        <dbReference type="Proteomes" id="UP000006319"/>
    </source>
</evidence>
<proteinExistence type="predicted"/>
<reference evidence="2 3" key="1">
    <citation type="journal article" date="2012" name="Nat. Genet.">
        <title>Plasmodium cynomolgi genome sequences provide insight into Plasmodium vivax and the monkey malaria clade.</title>
        <authorList>
            <person name="Tachibana S."/>
            <person name="Sullivan S.A."/>
            <person name="Kawai S."/>
            <person name="Nakamura S."/>
            <person name="Kim H.R."/>
            <person name="Goto N."/>
            <person name="Arisue N."/>
            <person name="Palacpac N.M.Q."/>
            <person name="Honma H."/>
            <person name="Yagi M."/>
            <person name="Tougan T."/>
            <person name="Katakai Y."/>
            <person name="Kaneko O."/>
            <person name="Mita T."/>
            <person name="Kita K."/>
            <person name="Yasutomi Y."/>
            <person name="Sutton P.L."/>
            <person name="Shakhbatyan R."/>
            <person name="Horii T."/>
            <person name="Yasunaga T."/>
            <person name="Barnwell J.W."/>
            <person name="Escalante A.A."/>
            <person name="Carlton J.M."/>
            <person name="Tanabe K."/>
        </authorList>
    </citation>
    <scope>NUCLEOTIDE SEQUENCE [LARGE SCALE GENOMIC DNA]</scope>
    <source>
        <strain evidence="2 3">B</strain>
    </source>
</reference>
<dbReference type="AlphaFoldDB" id="K6UCR3"/>
<feature type="non-terminal residue" evidence="2">
    <location>
        <position position="1"/>
    </location>
</feature>
<feature type="compositionally biased region" description="Basic and acidic residues" evidence="1">
    <location>
        <begin position="7"/>
        <end position="19"/>
    </location>
</feature>
<protein>
    <submittedName>
        <fullName evidence="2">Uncharacterized protein</fullName>
    </submittedName>
</protein>
<feature type="compositionally biased region" description="Basic and acidic residues" evidence="1">
    <location>
        <begin position="55"/>
        <end position="82"/>
    </location>
</feature>
<dbReference type="KEGG" id="pcy:PCYB_053190"/>
<dbReference type="GeneID" id="14691690"/>
<gene>
    <name evidence="2" type="ORF">PCYB_053190</name>
</gene>
<evidence type="ECO:0000313" key="2">
    <source>
        <dbReference type="EMBL" id="GAB65301.1"/>
    </source>
</evidence>
<dbReference type="Proteomes" id="UP000006319">
    <property type="component" value="Chromosome 5"/>
</dbReference>
<accession>K6UCR3</accession>
<dbReference type="RefSeq" id="XP_004221248.1">
    <property type="nucleotide sequence ID" value="XM_004221200.1"/>
</dbReference>